<dbReference type="PANTHER" id="PTHR43852">
    <property type="entry name" value="NUCLEOTIDYLTRANSFERASE"/>
    <property type="match status" value="1"/>
</dbReference>
<dbReference type="PANTHER" id="PTHR43852:SF3">
    <property type="entry name" value="NUCLEOTIDYLTRANSFERASE"/>
    <property type="match status" value="1"/>
</dbReference>
<keyword evidence="3" id="KW-1185">Reference proteome</keyword>
<sequence>MTLHTIIMNKLVAMDDILFAYLFGSYAKNRQTQGSDIDIAIYLNSYSLDKELQVNYELSKLLKKDVDLVILNHTRNLFLLESILKDGIVLKDNGLRIDFELKKQHELLDYKSFRAYIDAA</sequence>
<keyword evidence="2" id="KW-0808">Transferase</keyword>
<dbReference type="CDD" id="cd05403">
    <property type="entry name" value="NT_KNTase_like"/>
    <property type="match status" value="1"/>
</dbReference>
<dbReference type="EMBL" id="CP041235">
    <property type="protein sequence ID" value="QOP42677.1"/>
    <property type="molecule type" value="Genomic_DNA"/>
</dbReference>
<dbReference type="NCBIfam" id="NF047752">
    <property type="entry name" value="MntA_antitoxin"/>
    <property type="match status" value="1"/>
</dbReference>
<dbReference type="InterPro" id="IPR043519">
    <property type="entry name" value="NT_sf"/>
</dbReference>
<accession>A0A7M1AYV4</accession>
<gene>
    <name evidence="2" type="ORF">FJR45_01410</name>
</gene>
<dbReference type="AlphaFoldDB" id="A0A7M1AYV4"/>
<evidence type="ECO:0000313" key="2">
    <source>
        <dbReference type="EMBL" id="QOP42677.1"/>
    </source>
</evidence>
<evidence type="ECO:0000259" key="1">
    <source>
        <dbReference type="Pfam" id="PF18765"/>
    </source>
</evidence>
<dbReference type="SUPFAM" id="SSF81301">
    <property type="entry name" value="Nucleotidyltransferase"/>
    <property type="match status" value="1"/>
</dbReference>
<organism evidence="2 3">
    <name type="scientific">Sulfurimonas sediminis</name>
    <dbReference type="NCBI Taxonomy" id="2590020"/>
    <lineage>
        <taxon>Bacteria</taxon>
        <taxon>Pseudomonadati</taxon>
        <taxon>Campylobacterota</taxon>
        <taxon>Epsilonproteobacteria</taxon>
        <taxon>Campylobacterales</taxon>
        <taxon>Sulfurimonadaceae</taxon>
        <taxon>Sulfurimonas</taxon>
    </lineage>
</organism>
<dbReference type="RefSeq" id="WP_193151032.1">
    <property type="nucleotide sequence ID" value="NZ_CP041235.1"/>
</dbReference>
<evidence type="ECO:0000313" key="3">
    <source>
        <dbReference type="Proteomes" id="UP000593719"/>
    </source>
</evidence>
<dbReference type="KEGG" id="ssei:FJR45_01410"/>
<dbReference type="Proteomes" id="UP000593719">
    <property type="component" value="Chromosome"/>
</dbReference>
<dbReference type="InterPro" id="IPR041633">
    <property type="entry name" value="Polbeta"/>
</dbReference>
<reference evidence="2 3" key="1">
    <citation type="submission" date="2019-06" db="EMBL/GenBank/DDBJ databases">
        <title>Sulfurimonas gotlandica sp. nov., a chemoautotrophic and psychrotolerant epsilonproteobacterium isolated from a pelagic redoxcline, and an emended description of the genus Sulfurimonas.</title>
        <authorList>
            <person name="Wang S."/>
            <person name="Jiang L."/>
            <person name="Shao Z."/>
        </authorList>
    </citation>
    <scope>NUCLEOTIDE SEQUENCE [LARGE SCALE GENOMIC DNA]</scope>
    <source>
        <strain evidence="2 3">S2-6</strain>
    </source>
</reference>
<dbReference type="Gene3D" id="3.30.460.10">
    <property type="entry name" value="Beta Polymerase, domain 2"/>
    <property type="match status" value="1"/>
</dbReference>
<dbReference type="Pfam" id="PF18765">
    <property type="entry name" value="Polbeta"/>
    <property type="match status" value="1"/>
</dbReference>
<protein>
    <submittedName>
        <fullName evidence="2">Nucleotidyltransferase domain-containing protein</fullName>
    </submittedName>
</protein>
<proteinExistence type="predicted"/>
<dbReference type="GO" id="GO:0016740">
    <property type="term" value="F:transferase activity"/>
    <property type="evidence" value="ECO:0007669"/>
    <property type="project" value="UniProtKB-KW"/>
</dbReference>
<feature type="domain" description="Polymerase beta nucleotidyltransferase" evidence="1">
    <location>
        <begin position="10"/>
        <end position="92"/>
    </location>
</feature>
<dbReference type="InterPro" id="IPR052930">
    <property type="entry name" value="TA_antitoxin_MntA"/>
</dbReference>
<name>A0A7M1AYV4_9BACT</name>